<sequence>MKSISTDPILHVGTLLEDLAAARPADVALVHGDTRRTWADFNERAGRFAAALLSHGVEPGGTVALNLYNAPEYLECFFGTLKSHTRMANVNYRYRHTELRQILERAQTQAVVFHASLADRVVPVLDELPGLRLAVQVDDLGGADLPTAVADLEALLASADPVRHTGSEPGDCYLSFTGGTTGQPKGVIYDIPRMTRNALVTRATITGEEIDGSESPIVTFSRLRELGRTPVCVPASPLMHSTGFTFSAIPVLLAGGTVVTLTGRSFDPHELLATIEREQVTTVSIVGDAFGRPLVQALETGSPSGRPYDVSSLRVVVSAGVAWSATTKAGLLAHAPQLVLTDACGATEGNTYGVSRQRLGDELTSAQFRAWPGVRIIDDERRPLPFGETGLIAGPVATTGYFEDPAATAKAFFTVGDEIHACPGDHGKLAADGTLTLLGRDSSTINTGGEKVHAEEIELVLLRNPAVLDCLVVGVPHERFGQQVAAVVAAAPGHTLTREGVRECVSNALAGYKVPRLVRLAPVPRMPNGKPDHPAARALLTEPAAGPQQVTPNRIDATHRQEASCD</sequence>
<protein>
    <submittedName>
        <fullName evidence="4">Synthase</fullName>
    </submittedName>
</protein>
<name>Q0RW48_RHOJR</name>
<dbReference type="HOGENOM" id="CLU_000022_59_0_11"/>
<organism evidence="4 5">
    <name type="scientific">Rhodococcus jostii (strain RHA1)</name>
    <dbReference type="NCBI Taxonomy" id="101510"/>
    <lineage>
        <taxon>Bacteria</taxon>
        <taxon>Bacillati</taxon>
        <taxon>Actinomycetota</taxon>
        <taxon>Actinomycetes</taxon>
        <taxon>Mycobacteriales</taxon>
        <taxon>Nocardiaceae</taxon>
        <taxon>Rhodococcus</taxon>
    </lineage>
</organism>
<reference evidence="5" key="1">
    <citation type="journal article" date="2006" name="Proc. Natl. Acad. Sci. U.S.A.">
        <title>The complete genome of Rhodococcus sp. RHA1 provides insights into a catabolic powerhouse.</title>
        <authorList>
            <person name="McLeod M.P."/>
            <person name="Warren R.L."/>
            <person name="Hsiao W.W.L."/>
            <person name="Araki N."/>
            <person name="Myhre M."/>
            <person name="Fernandes C."/>
            <person name="Miyazawa D."/>
            <person name="Wong W."/>
            <person name="Lillquist A.L."/>
            <person name="Wang D."/>
            <person name="Dosanjh M."/>
            <person name="Hara H."/>
            <person name="Petrescu A."/>
            <person name="Morin R.D."/>
            <person name="Yang G."/>
            <person name="Stott J.M."/>
            <person name="Schein J.E."/>
            <person name="Shin H."/>
            <person name="Smailus D."/>
            <person name="Siddiqui A.S."/>
            <person name="Marra M.A."/>
            <person name="Jones S.J.M."/>
            <person name="Holt R."/>
            <person name="Brinkman F.S.L."/>
            <person name="Miyauchi K."/>
            <person name="Fukuda M."/>
            <person name="Davies J.E."/>
            <person name="Mohn W.W."/>
            <person name="Eltis L.D."/>
        </authorList>
    </citation>
    <scope>NUCLEOTIDE SEQUENCE [LARGE SCALE GENOMIC DNA]</scope>
    <source>
        <strain evidence="5">RHA1</strain>
    </source>
</reference>
<dbReference type="PANTHER" id="PTHR43767">
    <property type="entry name" value="LONG-CHAIN-FATTY-ACID--COA LIGASE"/>
    <property type="match status" value="1"/>
</dbReference>
<dbReference type="InterPro" id="IPR042099">
    <property type="entry name" value="ANL_N_sf"/>
</dbReference>
<dbReference type="InterPro" id="IPR020845">
    <property type="entry name" value="AMP-binding_CS"/>
</dbReference>
<dbReference type="GO" id="GO:0016878">
    <property type="term" value="F:acid-thiol ligase activity"/>
    <property type="evidence" value="ECO:0007669"/>
    <property type="project" value="UniProtKB-ARBA"/>
</dbReference>
<evidence type="ECO:0000256" key="1">
    <source>
        <dbReference type="SAM" id="MobiDB-lite"/>
    </source>
</evidence>
<dbReference type="RefSeq" id="WP_011600126.1">
    <property type="nucleotide sequence ID" value="NC_008270.1"/>
</dbReference>
<evidence type="ECO:0000259" key="3">
    <source>
        <dbReference type="Pfam" id="PF13193"/>
    </source>
</evidence>
<geneLocation type="plasmid" evidence="4 5">
    <name>pRHL2</name>
</geneLocation>
<dbReference type="SUPFAM" id="SSF56801">
    <property type="entry name" value="Acetyl-CoA synthetase-like"/>
    <property type="match status" value="1"/>
</dbReference>
<dbReference type="PANTHER" id="PTHR43767:SF1">
    <property type="entry name" value="NONRIBOSOMAL PEPTIDE SYNTHASE PES1 (EUROFUNG)-RELATED"/>
    <property type="match status" value="1"/>
</dbReference>
<dbReference type="Gene3D" id="3.30.300.30">
    <property type="match status" value="1"/>
</dbReference>
<dbReference type="Pfam" id="PF13193">
    <property type="entry name" value="AMP-binding_C"/>
    <property type="match status" value="1"/>
</dbReference>
<dbReference type="InterPro" id="IPR025110">
    <property type="entry name" value="AMP-bd_C"/>
</dbReference>
<proteinExistence type="predicted"/>
<dbReference type="Proteomes" id="UP000008710">
    <property type="component" value="Plasmid pRHL2"/>
</dbReference>
<gene>
    <name evidence="4" type="ordered locus">RHA1_ro10299</name>
</gene>
<dbReference type="InterPro" id="IPR000873">
    <property type="entry name" value="AMP-dep_synth/lig_dom"/>
</dbReference>
<dbReference type="Gene3D" id="3.40.50.12780">
    <property type="entry name" value="N-terminal domain of ligase-like"/>
    <property type="match status" value="1"/>
</dbReference>
<evidence type="ECO:0000259" key="2">
    <source>
        <dbReference type="Pfam" id="PF00501"/>
    </source>
</evidence>
<dbReference type="EMBL" id="CP000433">
    <property type="protein sequence ID" value="ABH00488.1"/>
    <property type="molecule type" value="Genomic_DNA"/>
</dbReference>
<dbReference type="InterPro" id="IPR045851">
    <property type="entry name" value="AMP-bd_C_sf"/>
</dbReference>
<dbReference type="KEGG" id="rha:RHA1_ro10299"/>
<feature type="domain" description="AMP-dependent synthetase/ligase" evidence="2">
    <location>
        <begin position="17"/>
        <end position="402"/>
    </location>
</feature>
<feature type="domain" description="AMP-binding enzyme C-terminal" evidence="3">
    <location>
        <begin position="456"/>
        <end position="530"/>
    </location>
</feature>
<evidence type="ECO:0000313" key="5">
    <source>
        <dbReference type="Proteomes" id="UP000008710"/>
    </source>
</evidence>
<dbReference type="OrthoDB" id="3443462at2"/>
<keyword evidence="4" id="KW-0614">Plasmid</keyword>
<accession>Q0RW48</accession>
<feature type="compositionally biased region" description="Basic and acidic residues" evidence="1">
    <location>
        <begin position="556"/>
        <end position="566"/>
    </location>
</feature>
<feature type="region of interest" description="Disordered" evidence="1">
    <location>
        <begin position="540"/>
        <end position="566"/>
    </location>
</feature>
<dbReference type="Pfam" id="PF00501">
    <property type="entry name" value="AMP-binding"/>
    <property type="match status" value="1"/>
</dbReference>
<dbReference type="PATRIC" id="fig|101510.16.peg.8693"/>
<dbReference type="InterPro" id="IPR050237">
    <property type="entry name" value="ATP-dep_AMP-bd_enzyme"/>
</dbReference>
<evidence type="ECO:0000313" key="4">
    <source>
        <dbReference type="EMBL" id="ABH00488.1"/>
    </source>
</evidence>
<dbReference type="PROSITE" id="PS00455">
    <property type="entry name" value="AMP_BINDING"/>
    <property type="match status" value="1"/>
</dbReference>
<dbReference type="AlphaFoldDB" id="Q0RW48"/>